<dbReference type="RefSeq" id="WP_389361634.1">
    <property type="nucleotide sequence ID" value="NZ_JBIACK010000006.1"/>
</dbReference>
<evidence type="ECO:0000313" key="4">
    <source>
        <dbReference type="Proteomes" id="UP001601059"/>
    </source>
</evidence>
<protein>
    <submittedName>
        <fullName evidence="3">Flagellar protein FlgN</fullName>
    </submittedName>
</protein>
<proteinExistence type="predicted"/>
<sequence>MSISLIIQLLEKLLLLQKSLSKLAVHKTDIIKAGDVQALSSLMKEEQNHLQAIKQIESSLISQVKKVIQPSVSSQLTLTNLVDMVNGPEKQVMKGLQSELEEQMLILKNQNELNQELLHQSLQFINLSLDLLLPEIDSYNYESSDGVDTKPQSNRSLFDSKA</sequence>
<reference evidence="3 4" key="1">
    <citation type="submission" date="2024-08" db="EMBL/GenBank/DDBJ databases">
        <title>Two novel Cytobacillus novel species.</title>
        <authorList>
            <person name="Liu G."/>
        </authorList>
    </citation>
    <scope>NUCLEOTIDE SEQUENCE [LARGE SCALE GENOMIC DNA]</scope>
    <source>
        <strain evidence="3 4">FJAT-54145</strain>
    </source>
</reference>
<dbReference type="Proteomes" id="UP001601059">
    <property type="component" value="Unassembled WGS sequence"/>
</dbReference>
<keyword evidence="4" id="KW-1185">Reference proteome</keyword>
<keyword evidence="3" id="KW-0966">Cell projection</keyword>
<keyword evidence="1" id="KW-1005">Bacterial flagellum biogenesis</keyword>
<evidence type="ECO:0000313" key="3">
    <source>
        <dbReference type="EMBL" id="MFE8701665.1"/>
    </source>
</evidence>
<feature type="region of interest" description="Disordered" evidence="2">
    <location>
        <begin position="142"/>
        <end position="162"/>
    </location>
</feature>
<keyword evidence="3" id="KW-0282">Flagellum</keyword>
<dbReference type="EMBL" id="JBIACK010000006">
    <property type="protein sequence ID" value="MFE8701665.1"/>
    <property type="molecule type" value="Genomic_DNA"/>
</dbReference>
<comment type="caution">
    <text evidence="3">The sequence shown here is derived from an EMBL/GenBank/DDBJ whole genome shotgun (WGS) entry which is preliminary data.</text>
</comment>
<evidence type="ECO:0000256" key="1">
    <source>
        <dbReference type="ARBA" id="ARBA00022795"/>
    </source>
</evidence>
<dbReference type="Gene3D" id="1.20.58.300">
    <property type="entry name" value="FlgN-like"/>
    <property type="match status" value="1"/>
</dbReference>
<accession>A0ABW6KBP9</accession>
<organism evidence="3 4">
    <name type="scientific">Cytobacillus spartinae</name>
    <dbReference type="NCBI Taxonomy" id="3299023"/>
    <lineage>
        <taxon>Bacteria</taxon>
        <taxon>Bacillati</taxon>
        <taxon>Bacillota</taxon>
        <taxon>Bacilli</taxon>
        <taxon>Bacillales</taxon>
        <taxon>Bacillaceae</taxon>
        <taxon>Cytobacillus</taxon>
    </lineage>
</organism>
<dbReference type="SUPFAM" id="SSF140566">
    <property type="entry name" value="FlgN-like"/>
    <property type="match status" value="1"/>
</dbReference>
<dbReference type="InterPro" id="IPR036679">
    <property type="entry name" value="FlgN-like_sf"/>
</dbReference>
<evidence type="ECO:0000256" key="2">
    <source>
        <dbReference type="SAM" id="MobiDB-lite"/>
    </source>
</evidence>
<keyword evidence="3" id="KW-0969">Cilium</keyword>
<dbReference type="InterPro" id="IPR007809">
    <property type="entry name" value="FlgN-like"/>
</dbReference>
<feature type="compositionally biased region" description="Polar residues" evidence="2">
    <location>
        <begin position="150"/>
        <end position="162"/>
    </location>
</feature>
<dbReference type="Pfam" id="PF05130">
    <property type="entry name" value="FlgN"/>
    <property type="match status" value="1"/>
</dbReference>
<gene>
    <name evidence="3" type="ORF">ACFYKX_13760</name>
</gene>
<name>A0ABW6KBP9_9BACI</name>